<keyword evidence="3" id="KW-0812">Transmembrane</keyword>
<dbReference type="InterPro" id="IPR051701">
    <property type="entry name" value="Mito_OM_Translocase_MSP1"/>
</dbReference>
<gene>
    <name evidence="5" type="primary">LOC102804984</name>
</gene>
<evidence type="ECO:0000256" key="3">
    <source>
        <dbReference type="SAM" id="Phobius"/>
    </source>
</evidence>
<keyword evidence="1" id="KW-0547">Nucleotide-binding</keyword>
<dbReference type="PANTHER" id="PTHR45644">
    <property type="entry name" value="AAA ATPASE, PUTATIVE (AFU_ORTHOLOGUE AFUA_2G12920)-RELATED-RELATED"/>
    <property type="match status" value="1"/>
</dbReference>
<dbReference type="GeneID" id="102804984"/>
<proteinExistence type="predicted"/>
<dbReference type="PANTHER" id="PTHR45644:SF3">
    <property type="entry name" value="FI08533P-RELATED"/>
    <property type="match status" value="1"/>
</dbReference>
<protein>
    <submittedName>
        <fullName evidence="5">ATPase family AAA domain-containing protein 1-like</fullName>
    </submittedName>
</protein>
<evidence type="ECO:0000256" key="1">
    <source>
        <dbReference type="ARBA" id="ARBA00022741"/>
    </source>
</evidence>
<dbReference type="Gene3D" id="3.40.50.300">
    <property type="entry name" value="P-loop containing nucleotide triphosphate hydrolases"/>
    <property type="match status" value="1"/>
</dbReference>
<reference evidence="5" key="1">
    <citation type="submission" date="2025-08" db="UniProtKB">
        <authorList>
            <consortium name="RefSeq"/>
        </authorList>
    </citation>
    <scope>IDENTIFICATION</scope>
    <source>
        <tissue evidence="5">Testes</tissue>
    </source>
</reference>
<organism evidence="4 5">
    <name type="scientific">Saccoglossus kowalevskii</name>
    <name type="common">Acorn worm</name>
    <dbReference type="NCBI Taxonomy" id="10224"/>
    <lineage>
        <taxon>Eukaryota</taxon>
        <taxon>Metazoa</taxon>
        <taxon>Hemichordata</taxon>
        <taxon>Enteropneusta</taxon>
        <taxon>Harrimaniidae</taxon>
        <taxon>Saccoglossus</taxon>
    </lineage>
</organism>
<keyword evidence="3" id="KW-1133">Transmembrane helix</keyword>
<evidence type="ECO:0000256" key="2">
    <source>
        <dbReference type="ARBA" id="ARBA00022840"/>
    </source>
</evidence>
<dbReference type="RefSeq" id="XP_006811474.1">
    <property type="nucleotide sequence ID" value="XM_006811411.1"/>
</dbReference>
<keyword evidence="2" id="KW-0067">ATP-binding</keyword>
<name>A0ABM0LUN3_SACKO</name>
<dbReference type="InterPro" id="IPR027417">
    <property type="entry name" value="P-loop_NTPase"/>
</dbReference>
<feature type="transmembrane region" description="Helical" evidence="3">
    <location>
        <begin position="14"/>
        <end position="36"/>
    </location>
</feature>
<evidence type="ECO:0000313" key="5">
    <source>
        <dbReference type="RefSeq" id="XP_006811474.1"/>
    </source>
</evidence>
<sequence>MPSAGGMALTKNELIGIMLRLAIFGVCSYYGIKWVVDQMDPTRKQKIQAQKQAQKLMSRIGVKGVKLSEYEMSIAALLIDPLGISVAWRDIGGLKDIIEEIQETVILPMKKRHLFRSSSLLQPPKGTITCT</sequence>
<keyword evidence="4" id="KW-1185">Reference proteome</keyword>
<evidence type="ECO:0000313" key="4">
    <source>
        <dbReference type="Proteomes" id="UP000694865"/>
    </source>
</evidence>
<accession>A0ABM0LUN3</accession>
<dbReference type="Proteomes" id="UP000694865">
    <property type="component" value="Unplaced"/>
</dbReference>
<keyword evidence="3" id="KW-0472">Membrane</keyword>